<feature type="domain" description="GIY-YIG" evidence="3">
    <location>
        <begin position="8"/>
        <end position="84"/>
    </location>
</feature>
<dbReference type="Pfam" id="PF01541">
    <property type="entry name" value="GIY-YIG"/>
    <property type="match status" value="1"/>
</dbReference>
<reference evidence="5 6" key="1">
    <citation type="submission" date="2020-10" db="EMBL/GenBank/DDBJ databases">
        <title>Degradation of 1,4-Dioxane by Xanthobacter sp. YN2, via a Novel Group-2 Soluble Di-Iron Monooxygenase.</title>
        <authorList>
            <person name="Ma F."/>
            <person name="Wang Y."/>
            <person name="Yang J."/>
            <person name="Guo H."/>
            <person name="Su D."/>
            <person name="Yu L."/>
        </authorList>
    </citation>
    <scope>NUCLEOTIDE SEQUENCE [LARGE SCALE GENOMIC DNA]</scope>
    <source>
        <strain evidence="5 6">YN2</strain>
        <plasmid evidence="5 6">unnamed2</plasmid>
    </source>
</reference>
<dbReference type="Pfam" id="PF00565">
    <property type="entry name" value="SNase"/>
    <property type="match status" value="1"/>
</dbReference>
<organism evidence="5 6">
    <name type="scientific">Xanthobacter dioxanivorans</name>
    <dbReference type="NCBI Taxonomy" id="2528964"/>
    <lineage>
        <taxon>Bacteria</taxon>
        <taxon>Pseudomonadati</taxon>
        <taxon>Pseudomonadota</taxon>
        <taxon>Alphaproteobacteria</taxon>
        <taxon>Hyphomicrobiales</taxon>
        <taxon>Xanthobacteraceae</taxon>
        <taxon>Xanthobacter</taxon>
    </lineage>
</organism>
<dbReference type="PANTHER" id="PTHR34477">
    <property type="entry name" value="UPF0213 PROTEIN YHBQ"/>
    <property type="match status" value="1"/>
</dbReference>
<dbReference type="PROSITE" id="PS50164">
    <property type="entry name" value="GIY_YIG"/>
    <property type="match status" value="1"/>
</dbReference>
<name>A0A974PUZ0_9HYPH</name>
<dbReference type="InterPro" id="IPR050190">
    <property type="entry name" value="UPF0213_domain"/>
</dbReference>
<dbReference type="PANTHER" id="PTHR34477:SF1">
    <property type="entry name" value="UPF0213 PROTEIN YHBQ"/>
    <property type="match status" value="1"/>
</dbReference>
<keyword evidence="5" id="KW-0614">Plasmid</keyword>
<dbReference type="AlphaFoldDB" id="A0A974PUZ0"/>
<dbReference type="EMBL" id="CP063364">
    <property type="protein sequence ID" value="QRG10185.1"/>
    <property type="molecule type" value="Genomic_DNA"/>
</dbReference>
<dbReference type="InterPro" id="IPR035901">
    <property type="entry name" value="GIY-YIG_endonuc_sf"/>
</dbReference>
<dbReference type="InterPro" id="IPR035437">
    <property type="entry name" value="SNase_OB-fold_sf"/>
</dbReference>
<dbReference type="InterPro" id="IPR000305">
    <property type="entry name" value="GIY-YIG_endonuc"/>
</dbReference>
<sequence>MQPKTADQVWSTYLIECGDGSIYCGVTNDVDRRMRDHASPRGAKYVRSHGGVRSLLRAIALPSKEAAMRVEFWMKRASRARKAAIAAGADLPGSWLEKRGKAPIAAAAAGMMMIFALGMGGTPAAAQATGPVSSEMVSNAEVFIIDGDTISVHRERIRFLSIDAPETHEPRCEAELVAGLRAKEALRTMLVQARTIELRRSGRLDVYGRTLADVLVDGAEVGAKLEAIGLALPYRPGYAAKLARARHWCGDAVEVPPAHQPFYRQ</sequence>
<accession>A0A974PUZ0</accession>
<dbReference type="SMART" id="SM00318">
    <property type="entry name" value="SNc"/>
    <property type="match status" value="1"/>
</dbReference>
<evidence type="ECO:0000256" key="1">
    <source>
        <dbReference type="ARBA" id="ARBA00007435"/>
    </source>
</evidence>
<feature type="domain" description="TNase-like" evidence="4">
    <location>
        <begin position="144"/>
        <end position="231"/>
    </location>
</feature>
<dbReference type="RefSeq" id="WP_203197060.1">
    <property type="nucleotide sequence ID" value="NZ_CP063364.1"/>
</dbReference>
<evidence type="ECO:0000259" key="3">
    <source>
        <dbReference type="PROSITE" id="PS50164"/>
    </source>
</evidence>
<dbReference type="Gene3D" id="2.40.50.90">
    <property type="match status" value="1"/>
</dbReference>
<proteinExistence type="inferred from homology"/>
<dbReference type="Gene3D" id="3.40.1440.10">
    <property type="entry name" value="GIY-YIG endonuclease"/>
    <property type="match status" value="1"/>
</dbReference>
<keyword evidence="2" id="KW-0472">Membrane</keyword>
<dbReference type="KEGG" id="xdi:EZH22_30365"/>
<dbReference type="PROSITE" id="PS50830">
    <property type="entry name" value="TNASE_3"/>
    <property type="match status" value="1"/>
</dbReference>
<protein>
    <submittedName>
        <fullName evidence="5">Thermonuclease family protein</fullName>
    </submittedName>
</protein>
<evidence type="ECO:0000313" key="5">
    <source>
        <dbReference type="EMBL" id="QRG10185.1"/>
    </source>
</evidence>
<evidence type="ECO:0000256" key="2">
    <source>
        <dbReference type="SAM" id="Phobius"/>
    </source>
</evidence>
<keyword evidence="2" id="KW-1133">Transmembrane helix</keyword>
<gene>
    <name evidence="5" type="ORF">EZH22_30365</name>
</gene>
<dbReference type="SUPFAM" id="SSF82771">
    <property type="entry name" value="GIY-YIG endonuclease"/>
    <property type="match status" value="1"/>
</dbReference>
<dbReference type="Proteomes" id="UP000596427">
    <property type="component" value="Plasmid unnamed2"/>
</dbReference>
<dbReference type="CDD" id="cd10456">
    <property type="entry name" value="GIY-YIG_UPF0213"/>
    <property type="match status" value="1"/>
</dbReference>
<feature type="transmembrane region" description="Helical" evidence="2">
    <location>
        <begin position="104"/>
        <end position="126"/>
    </location>
</feature>
<keyword evidence="2" id="KW-0812">Transmembrane</keyword>
<dbReference type="InterPro" id="IPR016071">
    <property type="entry name" value="Staphylococal_nuclease_OB-fold"/>
</dbReference>
<evidence type="ECO:0000259" key="4">
    <source>
        <dbReference type="PROSITE" id="PS50830"/>
    </source>
</evidence>
<keyword evidence="6" id="KW-1185">Reference proteome</keyword>
<dbReference type="SUPFAM" id="SSF50199">
    <property type="entry name" value="Staphylococcal nuclease"/>
    <property type="match status" value="1"/>
</dbReference>
<geneLocation type="plasmid" evidence="5 6">
    <name>unnamed2</name>
</geneLocation>
<evidence type="ECO:0000313" key="6">
    <source>
        <dbReference type="Proteomes" id="UP000596427"/>
    </source>
</evidence>
<comment type="similarity">
    <text evidence="1">Belongs to the UPF0213 family.</text>
</comment>